<dbReference type="PROSITE" id="PS52050">
    <property type="entry name" value="WYL"/>
    <property type="match status" value="1"/>
</dbReference>
<feature type="domain" description="WYL" evidence="1">
    <location>
        <begin position="85"/>
        <end position="153"/>
    </location>
</feature>
<accession>A0ABW4US64</accession>
<name>A0ABW4US64_9BACL</name>
<keyword evidence="3" id="KW-1185">Reference proteome</keyword>
<reference evidence="3" key="1">
    <citation type="journal article" date="2019" name="Int. J. Syst. Evol. Microbiol.">
        <title>The Global Catalogue of Microorganisms (GCM) 10K type strain sequencing project: providing services to taxonomists for standard genome sequencing and annotation.</title>
        <authorList>
            <consortium name="The Broad Institute Genomics Platform"/>
            <consortium name="The Broad Institute Genome Sequencing Center for Infectious Disease"/>
            <person name="Wu L."/>
            <person name="Ma J."/>
        </authorList>
    </citation>
    <scope>NUCLEOTIDE SEQUENCE [LARGE SCALE GENOMIC DNA]</scope>
    <source>
        <strain evidence="3">CGMCC 1.15067</strain>
    </source>
</reference>
<organism evidence="2 3">
    <name type="scientific">Paenibacillus nicotianae</name>
    <dbReference type="NCBI Taxonomy" id="1526551"/>
    <lineage>
        <taxon>Bacteria</taxon>
        <taxon>Bacillati</taxon>
        <taxon>Bacillota</taxon>
        <taxon>Bacilli</taxon>
        <taxon>Bacillales</taxon>
        <taxon>Paenibacillaceae</taxon>
        <taxon>Paenibacillus</taxon>
    </lineage>
</organism>
<protein>
    <submittedName>
        <fullName evidence="2">WYL domain-containing protein</fullName>
    </submittedName>
</protein>
<sequence>MNLFEKIFSYQLTSALEEHGTYTLTTQERIWLKTMLAHPVAREALSPDLIAKIIDSIPEEQQLLFQPVLVEKAGSHQHHMYHTLIQPLRKSIRQQQCVSIRYENKHGQSTGDQPAVPWRLEFSMVKREWYLIWYNLRSQVAMTTRLIRITQIKALPAIEISQYNRIQQYMEQKVTANQHQALIQILPQYNIELTRILHAFSCFDKQVTFNEDTQTYHIHLVFDGSETHYILSKLRSLGKRVIVLENDYLQWRLFDASTKALSRYGVDSLSQ</sequence>
<gene>
    <name evidence="2" type="ORF">ACFSGI_09440</name>
</gene>
<dbReference type="Proteomes" id="UP001597403">
    <property type="component" value="Unassembled WGS sequence"/>
</dbReference>
<evidence type="ECO:0000313" key="2">
    <source>
        <dbReference type="EMBL" id="MFD1990181.1"/>
    </source>
</evidence>
<dbReference type="InterPro" id="IPR026881">
    <property type="entry name" value="WYL_dom"/>
</dbReference>
<proteinExistence type="predicted"/>
<dbReference type="RefSeq" id="WP_204823872.1">
    <property type="nucleotide sequence ID" value="NZ_JBHUGF010000010.1"/>
</dbReference>
<evidence type="ECO:0000259" key="1">
    <source>
        <dbReference type="Pfam" id="PF13280"/>
    </source>
</evidence>
<comment type="caution">
    <text evidence="2">The sequence shown here is derived from an EMBL/GenBank/DDBJ whole genome shotgun (WGS) entry which is preliminary data.</text>
</comment>
<dbReference type="EMBL" id="JBHUGF010000010">
    <property type="protein sequence ID" value="MFD1990181.1"/>
    <property type="molecule type" value="Genomic_DNA"/>
</dbReference>
<dbReference type="Pfam" id="PF13280">
    <property type="entry name" value="WYL"/>
    <property type="match status" value="1"/>
</dbReference>
<evidence type="ECO:0000313" key="3">
    <source>
        <dbReference type="Proteomes" id="UP001597403"/>
    </source>
</evidence>